<dbReference type="Proteomes" id="UP000287447">
    <property type="component" value="Unassembled WGS sequence"/>
</dbReference>
<dbReference type="InterPro" id="IPR011711">
    <property type="entry name" value="GntR_C"/>
</dbReference>
<dbReference type="PRINTS" id="PR00035">
    <property type="entry name" value="HTHGNTR"/>
</dbReference>
<dbReference type="RefSeq" id="WP_127763492.1">
    <property type="nucleotide sequence ID" value="NZ_SADE01000001.1"/>
</dbReference>
<dbReference type="SUPFAM" id="SSF46785">
    <property type="entry name" value="Winged helix' DNA-binding domain"/>
    <property type="match status" value="1"/>
</dbReference>
<dbReference type="SMART" id="SM00895">
    <property type="entry name" value="FCD"/>
    <property type="match status" value="1"/>
</dbReference>
<accession>A0A3S2Y489</accession>
<evidence type="ECO:0000259" key="4">
    <source>
        <dbReference type="PROSITE" id="PS50949"/>
    </source>
</evidence>
<name>A0A3S2Y489_9PROT</name>
<keyword evidence="3" id="KW-0804">Transcription</keyword>
<dbReference type="Gene3D" id="1.10.10.10">
    <property type="entry name" value="Winged helix-like DNA-binding domain superfamily/Winged helix DNA-binding domain"/>
    <property type="match status" value="1"/>
</dbReference>
<organism evidence="5 6">
    <name type="scientific">Hwanghaeella grinnelliae</name>
    <dbReference type="NCBI Taxonomy" id="2500179"/>
    <lineage>
        <taxon>Bacteria</taxon>
        <taxon>Pseudomonadati</taxon>
        <taxon>Pseudomonadota</taxon>
        <taxon>Alphaproteobacteria</taxon>
        <taxon>Rhodospirillales</taxon>
        <taxon>Rhodospirillaceae</taxon>
        <taxon>Hwanghaeella</taxon>
    </lineage>
</organism>
<dbReference type="OrthoDB" id="9812645at2"/>
<proteinExistence type="predicted"/>
<keyword evidence="2" id="KW-0238">DNA-binding</keyword>
<reference evidence="6" key="1">
    <citation type="submission" date="2019-01" db="EMBL/GenBank/DDBJ databases">
        <title>Gri0909 isolated from a small marine red alga.</title>
        <authorList>
            <person name="Kim J."/>
            <person name="Jeong S.E."/>
            <person name="Jeon C.O."/>
        </authorList>
    </citation>
    <scope>NUCLEOTIDE SEQUENCE [LARGE SCALE GENOMIC DNA]</scope>
    <source>
        <strain evidence="6">Gri0909</strain>
    </source>
</reference>
<dbReference type="PANTHER" id="PTHR43537:SF5">
    <property type="entry name" value="UXU OPERON TRANSCRIPTIONAL REGULATOR"/>
    <property type="match status" value="1"/>
</dbReference>
<feature type="domain" description="HTH gntR-type" evidence="4">
    <location>
        <begin position="3"/>
        <end position="71"/>
    </location>
</feature>
<dbReference type="EMBL" id="SADE01000001">
    <property type="protein sequence ID" value="RVU38120.1"/>
    <property type="molecule type" value="Genomic_DNA"/>
</dbReference>
<dbReference type="GO" id="GO:0003700">
    <property type="term" value="F:DNA-binding transcription factor activity"/>
    <property type="evidence" value="ECO:0007669"/>
    <property type="project" value="InterPro"/>
</dbReference>
<evidence type="ECO:0000256" key="2">
    <source>
        <dbReference type="ARBA" id="ARBA00023125"/>
    </source>
</evidence>
<keyword evidence="6" id="KW-1185">Reference proteome</keyword>
<keyword evidence="1" id="KW-0805">Transcription regulation</keyword>
<evidence type="ECO:0000313" key="5">
    <source>
        <dbReference type="EMBL" id="RVU38120.1"/>
    </source>
</evidence>
<dbReference type="InterPro" id="IPR008920">
    <property type="entry name" value="TF_FadR/GntR_C"/>
</dbReference>
<gene>
    <name evidence="5" type="ORF">EOI86_02105</name>
</gene>
<dbReference type="PROSITE" id="PS50949">
    <property type="entry name" value="HTH_GNTR"/>
    <property type="match status" value="1"/>
</dbReference>
<dbReference type="GO" id="GO:0003677">
    <property type="term" value="F:DNA binding"/>
    <property type="evidence" value="ECO:0007669"/>
    <property type="project" value="UniProtKB-KW"/>
</dbReference>
<dbReference type="Gene3D" id="1.20.120.530">
    <property type="entry name" value="GntR ligand-binding domain-like"/>
    <property type="match status" value="1"/>
</dbReference>
<dbReference type="CDD" id="cd07377">
    <property type="entry name" value="WHTH_GntR"/>
    <property type="match status" value="1"/>
</dbReference>
<dbReference type="SMART" id="SM00345">
    <property type="entry name" value="HTH_GNTR"/>
    <property type="match status" value="1"/>
</dbReference>
<evidence type="ECO:0000256" key="3">
    <source>
        <dbReference type="ARBA" id="ARBA00023163"/>
    </source>
</evidence>
<dbReference type="PANTHER" id="PTHR43537">
    <property type="entry name" value="TRANSCRIPTIONAL REGULATOR, GNTR FAMILY"/>
    <property type="match status" value="1"/>
</dbReference>
<dbReference type="SUPFAM" id="SSF48008">
    <property type="entry name" value="GntR ligand-binding domain-like"/>
    <property type="match status" value="1"/>
</dbReference>
<dbReference type="InterPro" id="IPR036390">
    <property type="entry name" value="WH_DNA-bd_sf"/>
</dbReference>
<protein>
    <submittedName>
        <fullName evidence="5">FadR family transcriptional regulator</fullName>
    </submittedName>
</protein>
<evidence type="ECO:0000313" key="6">
    <source>
        <dbReference type="Proteomes" id="UP000287447"/>
    </source>
</evidence>
<dbReference type="Pfam" id="PF07729">
    <property type="entry name" value="FCD"/>
    <property type="match status" value="1"/>
</dbReference>
<sequence length="235" mass="26083">MRSTISARIADQLRSDIRAGAFSGDGRIPTERELAARFDVARNTVRRAIEDLRDDGLVVCHVGRGTFVAGNDGLTQLAPTPQNENETTSKAYNFVAEISPRDLIEARLMFEPAVAAAAAANATEADIQQLLRAQAGSEQTDEMETFEKYDAEIHRLLFAMSQNQLVIKIDEMLSAMRANAEWLAAKRRAYTPALKARYVSQHADIIEGIRMRSPKAAREAMTAHLEEVRRALLEI</sequence>
<dbReference type="InterPro" id="IPR000524">
    <property type="entry name" value="Tscrpt_reg_HTH_GntR"/>
</dbReference>
<dbReference type="AlphaFoldDB" id="A0A3S2Y489"/>
<evidence type="ECO:0000256" key="1">
    <source>
        <dbReference type="ARBA" id="ARBA00023015"/>
    </source>
</evidence>
<comment type="caution">
    <text evidence="5">The sequence shown here is derived from an EMBL/GenBank/DDBJ whole genome shotgun (WGS) entry which is preliminary data.</text>
</comment>
<dbReference type="Pfam" id="PF00392">
    <property type="entry name" value="GntR"/>
    <property type="match status" value="1"/>
</dbReference>
<dbReference type="InterPro" id="IPR036388">
    <property type="entry name" value="WH-like_DNA-bd_sf"/>
</dbReference>